<reference evidence="1 2" key="1">
    <citation type="submission" date="2016-04" db="EMBL/GenBank/DDBJ databases">
        <title>Genome sequence of Clostridium magnum DSM 2767.</title>
        <authorList>
            <person name="Poehlein A."/>
            <person name="Uhlig R."/>
            <person name="Fischer R."/>
            <person name="Bahl H."/>
            <person name="Daniel R."/>
        </authorList>
    </citation>
    <scope>NUCLEOTIDE SEQUENCE [LARGE SCALE GENOMIC DNA]</scope>
    <source>
        <strain evidence="1 2">DSM 2767</strain>
    </source>
</reference>
<dbReference type="AlphaFoldDB" id="A0A161WJJ9"/>
<gene>
    <name evidence="1" type="ORF">CLMAG_17010</name>
</gene>
<organism evidence="1 2">
    <name type="scientific">Clostridium magnum DSM 2767</name>
    <dbReference type="NCBI Taxonomy" id="1121326"/>
    <lineage>
        <taxon>Bacteria</taxon>
        <taxon>Bacillati</taxon>
        <taxon>Bacillota</taxon>
        <taxon>Clostridia</taxon>
        <taxon>Eubacteriales</taxon>
        <taxon>Clostridiaceae</taxon>
        <taxon>Clostridium</taxon>
    </lineage>
</organism>
<dbReference type="Proteomes" id="UP000076603">
    <property type="component" value="Unassembled WGS sequence"/>
</dbReference>
<proteinExistence type="predicted"/>
<accession>A0A161WJJ9</accession>
<name>A0A161WJJ9_9CLOT</name>
<protein>
    <submittedName>
        <fullName evidence="1">Uncharacterized protein</fullName>
    </submittedName>
</protein>
<dbReference type="EMBL" id="LWAE01000002">
    <property type="protein sequence ID" value="KZL91895.1"/>
    <property type="molecule type" value="Genomic_DNA"/>
</dbReference>
<keyword evidence="2" id="KW-1185">Reference proteome</keyword>
<dbReference type="RefSeq" id="WP_161486944.1">
    <property type="nucleotide sequence ID" value="NZ_FQXL01000022.1"/>
</dbReference>
<evidence type="ECO:0000313" key="2">
    <source>
        <dbReference type="Proteomes" id="UP000076603"/>
    </source>
</evidence>
<comment type="caution">
    <text evidence="1">The sequence shown here is derived from an EMBL/GenBank/DDBJ whole genome shotgun (WGS) entry which is preliminary data.</text>
</comment>
<sequence length="49" mass="5676">MDLGKLEEKLSELESYNAEYMNDIEQLPNAEANIMKLTSRLTKIKNSMQ</sequence>
<dbReference type="PATRIC" id="fig|1121326.3.peg.1681"/>
<evidence type="ECO:0000313" key="1">
    <source>
        <dbReference type="EMBL" id="KZL91895.1"/>
    </source>
</evidence>